<feature type="transmembrane region" description="Helical" evidence="2">
    <location>
        <begin position="89"/>
        <end position="109"/>
    </location>
</feature>
<organism evidence="3 4">
    <name type="scientific">Allacma fusca</name>
    <dbReference type="NCBI Taxonomy" id="39272"/>
    <lineage>
        <taxon>Eukaryota</taxon>
        <taxon>Metazoa</taxon>
        <taxon>Ecdysozoa</taxon>
        <taxon>Arthropoda</taxon>
        <taxon>Hexapoda</taxon>
        <taxon>Collembola</taxon>
        <taxon>Symphypleona</taxon>
        <taxon>Sminthuridae</taxon>
        <taxon>Allacma</taxon>
    </lineage>
</organism>
<feature type="transmembrane region" description="Helical" evidence="2">
    <location>
        <begin position="12"/>
        <end position="34"/>
    </location>
</feature>
<gene>
    <name evidence="3" type="ORF">AFUS01_LOCUS19902</name>
</gene>
<keyword evidence="2" id="KW-1133">Transmembrane helix</keyword>
<comment type="caution">
    <text evidence="3">The sequence shown here is derived from an EMBL/GenBank/DDBJ whole genome shotgun (WGS) entry which is preliminary data.</text>
</comment>
<dbReference type="Proteomes" id="UP000708208">
    <property type="component" value="Unassembled WGS sequence"/>
</dbReference>
<evidence type="ECO:0000256" key="2">
    <source>
        <dbReference type="SAM" id="Phobius"/>
    </source>
</evidence>
<evidence type="ECO:0000313" key="3">
    <source>
        <dbReference type="EMBL" id="CAG7731300.1"/>
    </source>
</evidence>
<keyword evidence="4" id="KW-1185">Reference proteome</keyword>
<keyword evidence="2" id="KW-0472">Membrane</keyword>
<name>A0A8J2P469_9HEXA</name>
<keyword evidence="2" id="KW-0812">Transmembrane</keyword>
<feature type="transmembrane region" description="Helical" evidence="2">
    <location>
        <begin position="115"/>
        <end position="136"/>
    </location>
</feature>
<proteinExistence type="predicted"/>
<dbReference type="AlphaFoldDB" id="A0A8J2P469"/>
<dbReference type="EMBL" id="CAJVCH010209739">
    <property type="protein sequence ID" value="CAG7731300.1"/>
    <property type="molecule type" value="Genomic_DNA"/>
</dbReference>
<evidence type="ECO:0000256" key="1">
    <source>
        <dbReference type="SAM" id="MobiDB-lite"/>
    </source>
</evidence>
<reference evidence="3" key="1">
    <citation type="submission" date="2021-06" db="EMBL/GenBank/DDBJ databases">
        <authorList>
            <person name="Hodson N. C."/>
            <person name="Mongue J. A."/>
            <person name="Jaron S. K."/>
        </authorList>
    </citation>
    <scope>NUCLEOTIDE SEQUENCE</scope>
</reference>
<feature type="transmembrane region" description="Helical" evidence="2">
    <location>
        <begin position="54"/>
        <end position="77"/>
    </location>
</feature>
<protein>
    <submittedName>
        <fullName evidence="3">Uncharacterized protein</fullName>
    </submittedName>
</protein>
<accession>A0A8J2P469</accession>
<sequence length="179" mass="19342">MSSNHRTKAKVVAIFSLTVLSVVPLIALGTWVFFTSRVVQDFSDYTSSPDGQELLGLWIIIAVAAGLEGILAIILLFALRQESFTKVRIWFLVQSLYLAAITMIFLVGLTSASPIVPALVLIFLVTSIKSVSLWVVSQLVDDMKANNGQEARLIQSSAPSTSSAVQNQSQGYSSMGTTE</sequence>
<feature type="region of interest" description="Disordered" evidence="1">
    <location>
        <begin position="155"/>
        <end position="179"/>
    </location>
</feature>
<evidence type="ECO:0000313" key="4">
    <source>
        <dbReference type="Proteomes" id="UP000708208"/>
    </source>
</evidence>